<evidence type="ECO:0000256" key="6">
    <source>
        <dbReference type="ARBA" id="ARBA00022694"/>
    </source>
</evidence>
<dbReference type="EC" id="2.1.1.220" evidence="2 8"/>
<dbReference type="PROSITE" id="PS51620">
    <property type="entry name" value="SAM_TRM61"/>
    <property type="match status" value="1"/>
</dbReference>
<organism evidence="11 12">
    <name type="scientific">Galdieria yellowstonensis</name>
    <dbReference type="NCBI Taxonomy" id="3028027"/>
    <lineage>
        <taxon>Eukaryota</taxon>
        <taxon>Rhodophyta</taxon>
        <taxon>Bangiophyceae</taxon>
        <taxon>Galdieriales</taxon>
        <taxon>Galdieriaceae</taxon>
        <taxon>Galdieria</taxon>
    </lineage>
</organism>
<reference evidence="11 12" key="1">
    <citation type="submission" date="2022-07" db="EMBL/GenBank/DDBJ databases">
        <title>Genome-wide signatures of adaptation to extreme environments.</title>
        <authorList>
            <person name="Cho C.H."/>
            <person name="Yoon H.S."/>
        </authorList>
    </citation>
    <scope>NUCLEOTIDE SEQUENCE [LARGE SCALE GENOMIC DNA]</scope>
    <source>
        <strain evidence="11 12">108.79 E11</strain>
    </source>
</reference>
<evidence type="ECO:0000256" key="5">
    <source>
        <dbReference type="ARBA" id="ARBA00022691"/>
    </source>
</evidence>
<keyword evidence="12" id="KW-1185">Reference proteome</keyword>
<dbReference type="GO" id="GO:0030488">
    <property type="term" value="P:tRNA methylation"/>
    <property type="evidence" value="ECO:0007669"/>
    <property type="project" value="InterPro"/>
</dbReference>
<keyword evidence="6 8" id="KW-0819">tRNA processing</keyword>
<evidence type="ECO:0000256" key="7">
    <source>
        <dbReference type="ARBA" id="ARBA00023242"/>
    </source>
</evidence>
<dbReference type="InterPro" id="IPR049470">
    <property type="entry name" value="TRM61_C"/>
</dbReference>
<protein>
    <recommendedName>
        <fullName evidence="2 8">tRNA (adenine(58)-N(1))-methyltransferase</fullName>
        <ecNumber evidence="2 8">2.1.1.220</ecNumber>
    </recommendedName>
</protein>
<dbReference type="PANTHER" id="PTHR12133">
    <property type="entry name" value="TRNA (ADENINE(58)-N(1))-METHYLTRANSFERASE"/>
    <property type="match status" value="1"/>
</dbReference>
<dbReference type="GO" id="GO:0031515">
    <property type="term" value="C:tRNA (m1A) methyltransferase complex"/>
    <property type="evidence" value="ECO:0007669"/>
    <property type="project" value="UniProtKB-UniRule"/>
</dbReference>
<evidence type="ECO:0000256" key="2">
    <source>
        <dbReference type="ARBA" id="ARBA00012796"/>
    </source>
</evidence>
<evidence type="ECO:0000256" key="9">
    <source>
        <dbReference type="PIRSR" id="PIRSR017269-1"/>
    </source>
</evidence>
<evidence type="ECO:0000256" key="1">
    <source>
        <dbReference type="ARBA" id="ARBA00004123"/>
    </source>
</evidence>
<keyword evidence="3 8" id="KW-0489">Methyltransferase</keyword>
<dbReference type="CDD" id="cd02440">
    <property type="entry name" value="AdoMet_MTases"/>
    <property type="match status" value="1"/>
</dbReference>
<comment type="subcellular location">
    <subcellularLocation>
        <location evidence="1">Nucleus</location>
    </subcellularLocation>
</comment>
<evidence type="ECO:0000259" key="10">
    <source>
        <dbReference type="Pfam" id="PF08704"/>
    </source>
</evidence>
<keyword evidence="5 8" id="KW-0949">S-adenosyl-L-methionine</keyword>
<evidence type="ECO:0000256" key="3">
    <source>
        <dbReference type="ARBA" id="ARBA00022603"/>
    </source>
</evidence>
<dbReference type="Gene3D" id="3.10.330.20">
    <property type="match status" value="1"/>
</dbReference>
<feature type="binding site" evidence="9">
    <location>
        <position position="184"/>
    </location>
    <ligand>
        <name>S-adenosyl-L-methionine</name>
        <dbReference type="ChEBI" id="CHEBI:59789"/>
    </ligand>
</feature>
<sequence>MQLDRPCGEGDLIIVYISIDQIKSLVLYSDTILVNKYGKFYASDLIGKPLGRKWYSRTVDKKTGRRGYVYPLWPTPELWTKSIIQRTQLVYSSDIGLIIHKLGIHCGSSVIEAGTGSGSMTFALASTVQPHGCVYSFDCNEERVAAVKGDLEKLFFGSCIRLQCRDIVERGFGDIPLVDGIFLDVPEPWQVVEYVVQTLKDGGVVVFYSPCVEQVLKTLDKVNQFPQLNLIQILTTTSKPYETRRKRRLEHNDYATYLKEHLQTMVNEEIVERNNEQAVAMISAPAYRCYRSHTAFLTIVEKVGSAVLQGDSEDSSHLVGIASAKEEHKTDR</sequence>
<accession>A0AAV9I5V6</accession>
<feature type="domain" description="tRNA (adenine(58)-N(1))-methyltransferase catalytic subunit TRM61 C-terminal" evidence="10">
    <location>
        <begin position="67"/>
        <end position="299"/>
    </location>
</feature>
<dbReference type="PANTHER" id="PTHR12133:SF2">
    <property type="entry name" value="TRNA (ADENINE(58)-N(1))-METHYLTRANSFERASE CATALYTIC SUBUNIT TRMT61A"/>
    <property type="match status" value="1"/>
</dbReference>
<feature type="binding site" evidence="9">
    <location>
        <position position="166"/>
    </location>
    <ligand>
        <name>S-adenosyl-L-methionine</name>
        <dbReference type="ChEBI" id="CHEBI:59789"/>
    </ligand>
</feature>
<dbReference type="PIRSF" id="PIRSF017269">
    <property type="entry name" value="GCD14"/>
    <property type="match status" value="1"/>
</dbReference>
<dbReference type="GO" id="GO:0005634">
    <property type="term" value="C:nucleus"/>
    <property type="evidence" value="ECO:0007669"/>
    <property type="project" value="UniProtKB-SubCell"/>
</dbReference>
<evidence type="ECO:0000313" key="12">
    <source>
        <dbReference type="Proteomes" id="UP001300502"/>
    </source>
</evidence>
<dbReference type="Pfam" id="PF08704">
    <property type="entry name" value="GCD14"/>
    <property type="match status" value="1"/>
</dbReference>
<keyword evidence="4 8" id="KW-0808">Transferase</keyword>
<dbReference type="Gene3D" id="3.40.50.150">
    <property type="entry name" value="Vaccinia Virus protein VP39"/>
    <property type="match status" value="1"/>
</dbReference>
<dbReference type="AlphaFoldDB" id="A0AAV9I5V6"/>
<evidence type="ECO:0000256" key="8">
    <source>
        <dbReference type="PIRNR" id="PIRNR017269"/>
    </source>
</evidence>
<dbReference type="InterPro" id="IPR014816">
    <property type="entry name" value="tRNA_MeTrfase_Gcd14"/>
</dbReference>
<dbReference type="SUPFAM" id="SSF53335">
    <property type="entry name" value="S-adenosyl-L-methionine-dependent methyltransferases"/>
    <property type="match status" value="1"/>
</dbReference>
<evidence type="ECO:0000256" key="4">
    <source>
        <dbReference type="ARBA" id="ARBA00022679"/>
    </source>
</evidence>
<gene>
    <name evidence="11" type="ORF">GAYE_PCTG30G0698</name>
</gene>
<comment type="caution">
    <text evidence="11">The sequence shown here is derived from an EMBL/GenBank/DDBJ whole genome shotgun (WGS) entry which is preliminary data.</text>
</comment>
<dbReference type="InterPro" id="IPR029063">
    <property type="entry name" value="SAM-dependent_MTases_sf"/>
</dbReference>
<comment type="similarity">
    <text evidence="8">Belongs to the class I-like SAM-binding methyltransferase superfamily. TRM61 family.</text>
</comment>
<dbReference type="Proteomes" id="UP001300502">
    <property type="component" value="Unassembled WGS sequence"/>
</dbReference>
<feature type="binding site" evidence="9">
    <location>
        <position position="138"/>
    </location>
    <ligand>
        <name>S-adenosyl-L-methionine</name>
        <dbReference type="ChEBI" id="CHEBI:59789"/>
    </ligand>
</feature>
<dbReference type="EMBL" id="JANCYU010000008">
    <property type="protein sequence ID" value="KAK4522808.1"/>
    <property type="molecule type" value="Genomic_DNA"/>
</dbReference>
<comment type="catalytic activity">
    <reaction evidence="8">
        <text>adenosine(58) in tRNA + S-adenosyl-L-methionine = N(1)-methyladenosine(58) in tRNA + S-adenosyl-L-homocysteine + H(+)</text>
        <dbReference type="Rhea" id="RHEA:43152"/>
        <dbReference type="Rhea" id="RHEA-COMP:10365"/>
        <dbReference type="Rhea" id="RHEA-COMP:10366"/>
        <dbReference type="ChEBI" id="CHEBI:15378"/>
        <dbReference type="ChEBI" id="CHEBI:57856"/>
        <dbReference type="ChEBI" id="CHEBI:59789"/>
        <dbReference type="ChEBI" id="CHEBI:74411"/>
        <dbReference type="ChEBI" id="CHEBI:74491"/>
        <dbReference type="EC" id="2.1.1.220"/>
    </reaction>
</comment>
<evidence type="ECO:0000313" key="11">
    <source>
        <dbReference type="EMBL" id="KAK4522808.1"/>
    </source>
</evidence>
<keyword evidence="7" id="KW-0539">Nucleus</keyword>
<name>A0AAV9I5V6_9RHOD</name>
<proteinExistence type="inferred from homology"/>
<dbReference type="GO" id="GO:0160107">
    <property type="term" value="F:tRNA (adenine(58)-N1)-methyltransferase activity"/>
    <property type="evidence" value="ECO:0007669"/>
    <property type="project" value="UniProtKB-EC"/>
</dbReference>